<dbReference type="InterPro" id="IPR053173">
    <property type="entry name" value="SAM-binding_MTase"/>
</dbReference>
<evidence type="ECO:0000259" key="3">
    <source>
        <dbReference type="Pfam" id="PF21320"/>
    </source>
</evidence>
<dbReference type="Pfam" id="PF13847">
    <property type="entry name" value="Methyltransf_31"/>
    <property type="match status" value="1"/>
</dbReference>
<feature type="region of interest" description="Disordered" evidence="1">
    <location>
        <begin position="1"/>
        <end position="51"/>
    </location>
</feature>
<sequence length="404" mass="42388">MSERTPARQDSARSAPVRRDSAQPASERQDSTRPAPERQGPAQPDPAPQEDFTGRMLQVLNDACLGHLCSVGHRAGLFDVMAGLPAASSARIAGEAGLDERYVREWLGGMTVGGVVAYTPEDGCYRLPPEHAAVLSRAAGPDNVAAFMQYLAMMGDVEDEVLAAFRDGGGVPYSAFPHFQDVQAEETARVYDAALTGTIVPLVPGLTGRLRSGIDALDIGTGRGHAVNLLARAFPGSRFVGADISGAGIAAARAEAARWGLANARFEVADTAELTGSYDLITAFDVIHDLARPARTLAAVAGALRDDGVFLMGDIAASSELSENIGHPLGPTLYALSVFYCMTVSLAEGGAGLGTAWGRQTALRMLREAGFGDVVTREVPGDILNVYYVARKDGSGRERGGTGE</sequence>
<dbReference type="InterPro" id="IPR048711">
    <property type="entry name" value="WHD_Rv2258c"/>
</dbReference>
<organism evidence="4 5">
    <name type="scientific">Streptomyces angustmyceticus</name>
    <dbReference type="NCBI Taxonomy" id="285578"/>
    <lineage>
        <taxon>Bacteria</taxon>
        <taxon>Bacillati</taxon>
        <taxon>Actinomycetota</taxon>
        <taxon>Actinomycetes</taxon>
        <taxon>Kitasatosporales</taxon>
        <taxon>Streptomycetaceae</taxon>
        <taxon>Streptomyces</taxon>
    </lineage>
</organism>
<evidence type="ECO:0000259" key="2">
    <source>
        <dbReference type="Pfam" id="PF13847"/>
    </source>
</evidence>
<name>A0A5J4LE17_9ACTN</name>
<feature type="domain" description="S-adenosylmethionine-dependent methyltransferase Rv2258c-like winged HTH" evidence="3">
    <location>
        <begin position="63"/>
        <end position="137"/>
    </location>
</feature>
<evidence type="ECO:0000313" key="5">
    <source>
        <dbReference type="Proteomes" id="UP000325598"/>
    </source>
</evidence>
<evidence type="ECO:0000313" key="4">
    <source>
        <dbReference type="EMBL" id="GES30372.1"/>
    </source>
</evidence>
<dbReference type="Pfam" id="PF21320">
    <property type="entry name" value="WHD_Rv2258c"/>
    <property type="match status" value="1"/>
</dbReference>
<dbReference type="EMBL" id="BLAG01000008">
    <property type="protein sequence ID" value="GES30372.1"/>
    <property type="molecule type" value="Genomic_DNA"/>
</dbReference>
<dbReference type="PANTHER" id="PTHR45128">
    <property type="entry name" value="METHYLTRANSFERASE TYPE 11"/>
    <property type="match status" value="1"/>
</dbReference>
<gene>
    <name evidence="4" type="ORF">San01_28590</name>
</gene>
<keyword evidence="5" id="KW-1185">Reference proteome</keyword>
<dbReference type="Proteomes" id="UP000325598">
    <property type="component" value="Unassembled WGS sequence"/>
</dbReference>
<comment type="caution">
    <text evidence="4">The sequence shown here is derived from an EMBL/GenBank/DDBJ whole genome shotgun (WGS) entry which is preliminary data.</text>
</comment>
<dbReference type="SUPFAM" id="SSF53335">
    <property type="entry name" value="S-adenosyl-L-methionine-dependent methyltransferases"/>
    <property type="match status" value="1"/>
</dbReference>
<feature type="domain" description="Methyltransferase" evidence="2">
    <location>
        <begin position="211"/>
        <end position="325"/>
    </location>
</feature>
<dbReference type="AlphaFoldDB" id="A0A5J4LE17"/>
<dbReference type="Gene3D" id="3.40.50.150">
    <property type="entry name" value="Vaccinia Virus protein VP39"/>
    <property type="match status" value="1"/>
</dbReference>
<proteinExistence type="predicted"/>
<evidence type="ECO:0000256" key="1">
    <source>
        <dbReference type="SAM" id="MobiDB-lite"/>
    </source>
</evidence>
<accession>A0A5J4LE17</accession>
<dbReference type="InterPro" id="IPR029063">
    <property type="entry name" value="SAM-dependent_MTases_sf"/>
</dbReference>
<dbReference type="OrthoDB" id="9801363at2"/>
<dbReference type="CDD" id="cd02440">
    <property type="entry name" value="AdoMet_MTases"/>
    <property type="match status" value="1"/>
</dbReference>
<reference evidence="4 5" key="1">
    <citation type="submission" date="2019-10" db="EMBL/GenBank/DDBJ databases">
        <title>Whole genome shotgun sequence of Streptomyces angustmyceticus NBRC 3934.</title>
        <authorList>
            <person name="Hosoyama A."/>
            <person name="Ichikawa N."/>
            <person name="Kimura A."/>
            <person name="Kitahashi Y."/>
            <person name="Komaki H."/>
            <person name="Uohara A."/>
        </authorList>
    </citation>
    <scope>NUCLEOTIDE SEQUENCE [LARGE SCALE GENOMIC DNA]</scope>
    <source>
        <strain evidence="4 5">NBRC 3934</strain>
    </source>
</reference>
<feature type="compositionally biased region" description="Basic and acidic residues" evidence="1">
    <location>
        <begin position="1"/>
        <end position="31"/>
    </location>
</feature>
<dbReference type="PANTHER" id="PTHR45128:SF1">
    <property type="entry name" value="S-ADENOSYLMETHIONINE-DEPENDENT METHYLTRANSFERASE RV2258C"/>
    <property type="match status" value="1"/>
</dbReference>
<protein>
    <submittedName>
        <fullName evidence="4">Transcriptional regulator</fullName>
    </submittedName>
</protein>
<dbReference type="InterPro" id="IPR025714">
    <property type="entry name" value="Methyltranfer_dom"/>
</dbReference>